<evidence type="ECO:0000313" key="3">
    <source>
        <dbReference type="Proteomes" id="UP000322876"/>
    </source>
</evidence>
<dbReference type="InterPro" id="IPR003781">
    <property type="entry name" value="CoA-bd"/>
</dbReference>
<reference evidence="2 3" key="1">
    <citation type="submission" date="2019-06" db="EMBL/GenBank/DDBJ databases">
        <title>Genomic insights into carbon and energy metabolism of Deferribacter autotrophicus revealed new metabolic traits in the phylum Deferribacteres.</title>
        <authorList>
            <person name="Slobodkin A.I."/>
            <person name="Slobodkina G.B."/>
            <person name="Allioux M."/>
            <person name="Alain K."/>
            <person name="Jebbar M."/>
            <person name="Shadrin V."/>
            <person name="Kublanov I.V."/>
            <person name="Toshchakov S.V."/>
            <person name="Bonch-Osmolovskaya E.A."/>
        </authorList>
    </citation>
    <scope>NUCLEOTIDE SEQUENCE [LARGE SCALE GENOMIC DNA]</scope>
    <source>
        <strain evidence="2 3">SL50</strain>
    </source>
</reference>
<proteinExistence type="predicted"/>
<dbReference type="SMART" id="SM00881">
    <property type="entry name" value="CoA_binding"/>
    <property type="match status" value="1"/>
</dbReference>
<dbReference type="InterPro" id="IPR036291">
    <property type="entry name" value="NAD(P)-bd_dom_sf"/>
</dbReference>
<dbReference type="SUPFAM" id="SSF51735">
    <property type="entry name" value="NAD(P)-binding Rossmann-fold domains"/>
    <property type="match status" value="1"/>
</dbReference>
<keyword evidence="3" id="KW-1185">Reference proteome</keyword>
<dbReference type="RefSeq" id="WP_149267415.1">
    <property type="nucleotide sequence ID" value="NZ_VFJB01000010.1"/>
</dbReference>
<dbReference type="PANTHER" id="PTHR33303:SF2">
    <property type="entry name" value="COA-BINDING DOMAIN-CONTAINING PROTEIN"/>
    <property type="match status" value="1"/>
</dbReference>
<dbReference type="OrthoDB" id="9804695at2"/>
<gene>
    <name evidence="2" type="ORF">FHQ18_11945</name>
</gene>
<dbReference type="PANTHER" id="PTHR33303">
    <property type="entry name" value="CYTOPLASMIC PROTEIN-RELATED"/>
    <property type="match status" value="1"/>
</dbReference>
<name>A0A5A8F321_9BACT</name>
<evidence type="ECO:0000259" key="1">
    <source>
        <dbReference type="SMART" id="SM00881"/>
    </source>
</evidence>
<dbReference type="Gene3D" id="3.40.50.720">
    <property type="entry name" value="NAD(P)-binding Rossmann-like Domain"/>
    <property type="match status" value="1"/>
</dbReference>
<dbReference type="Proteomes" id="UP000322876">
    <property type="component" value="Unassembled WGS sequence"/>
</dbReference>
<accession>A0A5A8F321</accession>
<comment type="caution">
    <text evidence="2">The sequence shown here is derived from an EMBL/GenBank/DDBJ whole genome shotgun (WGS) entry which is preliminary data.</text>
</comment>
<protein>
    <submittedName>
        <fullName evidence="2">CoA-binding protein</fullName>
    </submittedName>
</protein>
<feature type="domain" description="CoA-binding" evidence="1">
    <location>
        <begin position="12"/>
        <end position="104"/>
    </location>
</feature>
<dbReference type="EMBL" id="VFJB01000010">
    <property type="protein sequence ID" value="KAA0256835.1"/>
    <property type="molecule type" value="Genomic_DNA"/>
</dbReference>
<dbReference type="AlphaFoldDB" id="A0A5A8F321"/>
<organism evidence="2 3">
    <name type="scientific">Deferribacter autotrophicus</name>
    <dbReference type="NCBI Taxonomy" id="500465"/>
    <lineage>
        <taxon>Bacteria</taxon>
        <taxon>Pseudomonadati</taxon>
        <taxon>Deferribacterota</taxon>
        <taxon>Deferribacteres</taxon>
        <taxon>Deferribacterales</taxon>
        <taxon>Deferribacteraceae</taxon>
        <taxon>Deferribacter</taxon>
    </lineage>
</organism>
<sequence>MQITDDFLKEFLENAKNIVIVGASNNPERASNGIMKFLMQKGYNCFPVNPKEEEVLGVKAYKSISDVPVTPDIVDVFRRSEFAPEIVKESIKKGAKLIWLQEEVYSEEAKKIAEEAGVPIIMDKCIYKEFMRLGLYAV</sequence>
<evidence type="ECO:0000313" key="2">
    <source>
        <dbReference type="EMBL" id="KAA0256835.1"/>
    </source>
</evidence>
<dbReference type="Pfam" id="PF13380">
    <property type="entry name" value="CoA_binding_2"/>
    <property type="match status" value="1"/>
</dbReference>